<evidence type="ECO:0000313" key="2">
    <source>
        <dbReference type="EMBL" id="SPE18281.1"/>
    </source>
</evidence>
<dbReference type="EMBL" id="OKRB01000057">
    <property type="protein sequence ID" value="SPE18281.1"/>
    <property type="molecule type" value="Genomic_DNA"/>
</dbReference>
<dbReference type="Proteomes" id="UP000239735">
    <property type="component" value="Unassembled WGS sequence"/>
</dbReference>
<name>A0A2N9L4Y0_9BACT</name>
<organism evidence="2 3">
    <name type="scientific">Candidatus Sulfuritelmatomonas gaucii</name>
    <dbReference type="NCBI Taxonomy" id="2043161"/>
    <lineage>
        <taxon>Bacteria</taxon>
        <taxon>Pseudomonadati</taxon>
        <taxon>Acidobacteriota</taxon>
        <taxon>Terriglobia</taxon>
        <taxon>Terriglobales</taxon>
        <taxon>Acidobacteriaceae</taxon>
        <taxon>Candidatus Sulfuritelmatomonas</taxon>
    </lineage>
</organism>
<keyword evidence="1" id="KW-1133">Transmembrane helix</keyword>
<accession>A0A2N9L4Y0</accession>
<proteinExistence type="predicted"/>
<sequence>MKGWRERDTIRLLHLVLSIPILGFLYGPVEHIPQAAWFTRWIAFPVVLLSGFWLWLKPKILARLHAKPASRILWRAEAEGGAHGTK</sequence>
<gene>
    <name evidence="2" type="ORF">SBA5_150015</name>
</gene>
<evidence type="ECO:0008006" key="4">
    <source>
        <dbReference type="Google" id="ProtNLM"/>
    </source>
</evidence>
<feature type="transmembrane region" description="Helical" evidence="1">
    <location>
        <begin position="12"/>
        <end position="29"/>
    </location>
</feature>
<keyword evidence="1" id="KW-0472">Membrane</keyword>
<evidence type="ECO:0000256" key="1">
    <source>
        <dbReference type="SAM" id="Phobius"/>
    </source>
</evidence>
<keyword evidence="1" id="KW-0812">Transmembrane</keyword>
<evidence type="ECO:0000313" key="3">
    <source>
        <dbReference type="Proteomes" id="UP000239735"/>
    </source>
</evidence>
<dbReference type="AlphaFoldDB" id="A0A2N9L4Y0"/>
<reference evidence="3" key="1">
    <citation type="submission" date="2018-02" db="EMBL/GenBank/DDBJ databases">
        <authorList>
            <person name="Hausmann B."/>
        </authorList>
    </citation>
    <scope>NUCLEOTIDE SEQUENCE [LARGE SCALE GENOMIC DNA]</scope>
    <source>
        <strain evidence="3">Peat soil MAG SbA5</strain>
    </source>
</reference>
<feature type="transmembrane region" description="Helical" evidence="1">
    <location>
        <begin position="35"/>
        <end position="56"/>
    </location>
</feature>
<protein>
    <recommendedName>
        <fullName evidence="4">DUF2306 domain-containing protein</fullName>
    </recommendedName>
</protein>